<keyword evidence="2" id="KW-1185">Reference proteome</keyword>
<protein>
    <submittedName>
        <fullName evidence="1">Uncharacterized protein</fullName>
    </submittedName>
</protein>
<dbReference type="AlphaFoldDB" id="A0A8H2K9R8"/>
<name>A0A8H2K9R8_9MICO</name>
<evidence type="ECO:0000313" key="1">
    <source>
        <dbReference type="EMBL" id="TQO19306.1"/>
    </source>
</evidence>
<dbReference type="OrthoDB" id="3837807at2"/>
<evidence type="ECO:0000313" key="2">
    <source>
        <dbReference type="Proteomes" id="UP000316560"/>
    </source>
</evidence>
<dbReference type="EMBL" id="VFRA01000001">
    <property type="protein sequence ID" value="TQO19306.1"/>
    <property type="molecule type" value="Genomic_DNA"/>
</dbReference>
<organism evidence="1 2">
    <name type="scientific">Rhodoglobus vestalii</name>
    <dbReference type="NCBI Taxonomy" id="193384"/>
    <lineage>
        <taxon>Bacteria</taxon>
        <taxon>Bacillati</taxon>
        <taxon>Actinomycetota</taxon>
        <taxon>Actinomycetes</taxon>
        <taxon>Micrococcales</taxon>
        <taxon>Microbacteriaceae</taxon>
        <taxon>Rhodoglobus</taxon>
    </lineage>
</organism>
<comment type="caution">
    <text evidence="1">The sequence shown here is derived from an EMBL/GenBank/DDBJ whole genome shotgun (WGS) entry which is preliminary data.</text>
</comment>
<dbReference type="Proteomes" id="UP000316560">
    <property type="component" value="Unassembled WGS sequence"/>
</dbReference>
<sequence>MSANSNTSIPSDRDVLEGTGRHPDEWFAFLDIAGATTWQRPQIAGWFVTNADHLSSEWAESIAARYAAARGLAQAE</sequence>
<reference evidence="1 2" key="1">
    <citation type="submission" date="2019-06" db="EMBL/GenBank/DDBJ databases">
        <title>Sequencing the genomes of 1000 actinobacteria strains.</title>
        <authorList>
            <person name="Klenk H.-P."/>
        </authorList>
    </citation>
    <scope>NUCLEOTIDE SEQUENCE [LARGE SCALE GENOMIC DNA]</scope>
    <source>
        <strain evidence="1 2">DSM 21947</strain>
    </source>
</reference>
<accession>A0A8H2K9R8</accession>
<gene>
    <name evidence="1" type="ORF">FB472_0849</name>
</gene>
<proteinExistence type="predicted"/>
<dbReference type="RefSeq" id="WP_141989772.1">
    <property type="nucleotide sequence ID" value="NZ_VFRA01000001.1"/>
</dbReference>